<protein>
    <recommendedName>
        <fullName evidence="3">SHS2 domain-containing protein</fullName>
    </recommendedName>
</protein>
<organism evidence="1 2">
    <name type="scientific">Candidatus Sungbacteria bacterium RIFCSPHIGHO2_02_FULL_51_29</name>
    <dbReference type="NCBI Taxonomy" id="1802273"/>
    <lineage>
        <taxon>Bacteria</taxon>
        <taxon>Candidatus Sungiibacteriota</taxon>
    </lineage>
</organism>
<evidence type="ECO:0000313" key="1">
    <source>
        <dbReference type="EMBL" id="OHA01767.1"/>
    </source>
</evidence>
<dbReference type="CDD" id="cd24049">
    <property type="entry name" value="ASKHA_NBD_PilM"/>
    <property type="match status" value="1"/>
</dbReference>
<evidence type="ECO:0008006" key="3">
    <source>
        <dbReference type="Google" id="ProtNLM"/>
    </source>
</evidence>
<dbReference type="InterPro" id="IPR043129">
    <property type="entry name" value="ATPase_NBD"/>
</dbReference>
<sequence>MSFISHAVGWIVQPPFFGLDISDLTLKFAKVHRSKAGADIDYFGEVKIPSGVVEKGEVKNEGELFALLKKHLIDAEGRRPQERYVVASLPEEKSFVRLLQLPKIQRKEVASAIRWELEANIPLPIDQTYFDYEIVHSPDASSDHFDVLVTVFPRDIVNSYTNVLKRAGLRPLALELESQAISRALIDESMAGDGYILIDIGMTRTSFILYGGGSIILTLSIEVGGIDFDAAIAKALGIGRDEAERAKKEFGLDKKYHSGEMVDALIPLLSALVDELKKQIWFYRDHAEHRHGSFPSEIKAIYLVGGDANLIGIDKYLAVSVKKPVLMGDPFLGVYGRGGGHVPPVPKNASLKYCTAIGLALRSEYGLLNAS</sequence>
<dbReference type="InterPro" id="IPR005883">
    <property type="entry name" value="PilM"/>
</dbReference>
<comment type="caution">
    <text evidence="1">The sequence shown here is derived from an EMBL/GenBank/DDBJ whole genome shotgun (WGS) entry which is preliminary data.</text>
</comment>
<dbReference type="SUPFAM" id="SSF53067">
    <property type="entry name" value="Actin-like ATPase domain"/>
    <property type="match status" value="2"/>
</dbReference>
<dbReference type="Gene3D" id="3.30.1490.300">
    <property type="match status" value="1"/>
</dbReference>
<dbReference type="Gene3D" id="3.30.420.40">
    <property type="match status" value="2"/>
</dbReference>
<dbReference type="Proteomes" id="UP000177811">
    <property type="component" value="Unassembled WGS sequence"/>
</dbReference>
<dbReference type="PANTHER" id="PTHR32432">
    <property type="entry name" value="CELL DIVISION PROTEIN FTSA-RELATED"/>
    <property type="match status" value="1"/>
</dbReference>
<accession>A0A1G2KQR1</accession>
<name>A0A1G2KQR1_9BACT</name>
<dbReference type="NCBIfam" id="TIGR01175">
    <property type="entry name" value="pilM"/>
    <property type="match status" value="1"/>
</dbReference>
<dbReference type="InterPro" id="IPR050696">
    <property type="entry name" value="FtsA/MreB"/>
</dbReference>
<dbReference type="PIRSF" id="PIRSF019169">
    <property type="entry name" value="PilM"/>
    <property type="match status" value="1"/>
</dbReference>
<proteinExistence type="predicted"/>
<dbReference type="PANTHER" id="PTHR32432:SF3">
    <property type="entry name" value="ETHANOLAMINE UTILIZATION PROTEIN EUTJ"/>
    <property type="match status" value="1"/>
</dbReference>
<dbReference type="AlphaFoldDB" id="A0A1G2KQR1"/>
<dbReference type="EMBL" id="MHQL01000054">
    <property type="protein sequence ID" value="OHA01767.1"/>
    <property type="molecule type" value="Genomic_DNA"/>
</dbReference>
<dbReference type="Pfam" id="PF11104">
    <property type="entry name" value="PilM_2"/>
    <property type="match status" value="1"/>
</dbReference>
<gene>
    <name evidence="1" type="ORF">A3C16_02675</name>
</gene>
<evidence type="ECO:0000313" key="2">
    <source>
        <dbReference type="Proteomes" id="UP000177811"/>
    </source>
</evidence>
<reference evidence="1 2" key="1">
    <citation type="journal article" date="2016" name="Nat. Commun.">
        <title>Thousands of microbial genomes shed light on interconnected biogeochemical processes in an aquifer system.</title>
        <authorList>
            <person name="Anantharaman K."/>
            <person name="Brown C.T."/>
            <person name="Hug L.A."/>
            <person name="Sharon I."/>
            <person name="Castelle C.J."/>
            <person name="Probst A.J."/>
            <person name="Thomas B.C."/>
            <person name="Singh A."/>
            <person name="Wilkins M.J."/>
            <person name="Karaoz U."/>
            <person name="Brodie E.L."/>
            <person name="Williams K.H."/>
            <person name="Hubbard S.S."/>
            <person name="Banfield J.F."/>
        </authorList>
    </citation>
    <scope>NUCLEOTIDE SEQUENCE [LARGE SCALE GENOMIC DNA]</scope>
</reference>